<sequence>MKSFSKLAIIGMALAVLAGCTGTTYNEDRSCSTDYLLIPAISIPNAIGACDNTNK</sequence>
<dbReference type="InterPro" id="IPR025318">
    <property type="entry name" value="DUF4223"/>
</dbReference>
<feature type="chain" id="PRO_5017983893" evidence="1">
    <location>
        <begin position="19"/>
        <end position="55"/>
    </location>
</feature>
<proteinExistence type="predicted"/>
<keyword evidence="3" id="KW-1185">Reference proteome</keyword>
<reference evidence="2 3" key="1">
    <citation type="submission" date="2018-11" db="EMBL/GenBank/DDBJ databases">
        <title>Vibrio LJC006 sp. nov., isolated from seawater during the bloom of the enteromorpha.</title>
        <authorList>
            <person name="Liang J."/>
        </authorList>
    </citation>
    <scope>NUCLEOTIDE SEQUENCE [LARGE SCALE GENOMIC DNA]</scope>
    <source>
        <strain evidence="2 3">LJC006</strain>
    </source>
</reference>
<protein>
    <submittedName>
        <fullName evidence="2">DUF4223 domain-containing protein</fullName>
    </submittedName>
</protein>
<dbReference type="Proteomes" id="UP000281112">
    <property type="component" value="Unassembled WGS sequence"/>
</dbReference>
<organism evidence="2 3">
    <name type="scientific">Vibrio viridaestus</name>
    <dbReference type="NCBI Taxonomy" id="2487322"/>
    <lineage>
        <taxon>Bacteria</taxon>
        <taxon>Pseudomonadati</taxon>
        <taxon>Pseudomonadota</taxon>
        <taxon>Gammaproteobacteria</taxon>
        <taxon>Vibrionales</taxon>
        <taxon>Vibrionaceae</taxon>
        <taxon>Vibrio</taxon>
    </lineage>
</organism>
<dbReference type="AlphaFoldDB" id="A0A3N9THG4"/>
<comment type="caution">
    <text evidence="2">The sequence shown here is derived from an EMBL/GenBank/DDBJ whole genome shotgun (WGS) entry which is preliminary data.</text>
</comment>
<dbReference type="PROSITE" id="PS51257">
    <property type="entry name" value="PROKAR_LIPOPROTEIN"/>
    <property type="match status" value="1"/>
</dbReference>
<dbReference type="Pfam" id="PF13978">
    <property type="entry name" value="DUF4223"/>
    <property type="match status" value="1"/>
</dbReference>
<evidence type="ECO:0000256" key="1">
    <source>
        <dbReference type="SAM" id="SignalP"/>
    </source>
</evidence>
<name>A0A3N9THG4_9VIBR</name>
<accession>A0A3N9THG4</accession>
<feature type="signal peptide" evidence="1">
    <location>
        <begin position="1"/>
        <end position="18"/>
    </location>
</feature>
<dbReference type="RefSeq" id="WP_124936771.1">
    <property type="nucleotide sequence ID" value="NZ_RJVQ01000003.1"/>
</dbReference>
<evidence type="ECO:0000313" key="3">
    <source>
        <dbReference type="Proteomes" id="UP000281112"/>
    </source>
</evidence>
<evidence type="ECO:0000313" key="2">
    <source>
        <dbReference type="EMBL" id="RQW63304.1"/>
    </source>
</evidence>
<dbReference type="OrthoDB" id="6505928at2"/>
<keyword evidence="1" id="KW-0732">Signal</keyword>
<gene>
    <name evidence="2" type="ORF">EES38_08605</name>
</gene>
<dbReference type="EMBL" id="RJVQ01000003">
    <property type="protein sequence ID" value="RQW63304.1"/>
    <property type="molecule type" value="Genomic_DNA"/>
</dbReference>